<name>A0AAV6S2C3_SOLSE</name>
<keyword evidence="2" id="KW-0812">Transmembrane</keyword>
<keyword evidence="2" id="KW-1133">Transmembrane helix</keyword>
<gene>
    <name evidence="3" type="ORF">JOB18_005185</name>
</gene>
<comment type="caution">
    <text evidence="3">The sequence shown here is derived from an EMBL/GenBank/DDBJ whole genome shotgun (WGS) entry which is preliminary data.</text>
</comment>
<proteinExistence type="predicted"/>
<feature type="compositionally biased region" description="Low complexity" evidence="1">
    <location>
        <begin position="201"/>
        <end position="218"/>
    </location>
</feature>
<sequence length="295" mass="32748">MSSYNCKLYSQPVTTPLLKTANWEESDYSQYPRNGGKKKMKKRRNVRDFVVPCSAVIQHKHRRSSEICLCEKSAQRLATPQPSFIGGVREESNDSNNAEHLGSSSTREVALTAPCPGRSFAFYITAIFISTATFSAMIIPPLQKEDDDDALQSCVYMFLTSQSRWYKCLPASLKPTARSAHIQVVQRQRRGEQHILLLHSSTPVSSESPVSSSENSSSADKFSPVSIGSHCHKRNRGGVQEIRGRAAVSPPPPPPFLLHSVFWEKPDESLQSDNVNISLATGGKTKRGRVLLHYS</sequence>
<evidence type="ECO:0000313" key="4">
    <source>
        <dbReference type="Proteomes" id="UP000693946"/>
    </source>
</evidence>
<dbReference type="EMBL" id="JAGKHQ010000007">
    <property type="protein sequence ID" value="KAG7511614.1"/>
    <property type="molecule type" value="Genomic_DNA"/>
</dbReference>
<evidence type="ECO:0000313" key="3">
    <source>
        <dbReference type="EMBL" id="KAG7511614.1"/>
    </source>
</evidence>
<evidence type="ECO:0000256" key="2">
    <source>
        <dbReference type="SAM" id="Phobius"/>
    </source>
</evidence>
<dbReference type="Proteomes" id="UP000693946">
    <property type="component" value="Linkage Group LG15"/>
</dbReference>
<keyword evidence="4" id="KW-1185">Reference proteome</keyword>
<feature type="region of interest" description="Disordered" evidence="1">
    <location>
        <begin position="84"/>
        <end position="103"/>
    </location>
</feature>
<feature type="transmembrane region" description="Helical" evidence="2">
    <location>
        <begin position="120"/>
        <end position="139"/>
    </location>
</feature>
<protein>
    <submittedName>
        <fullName evidence="3">Uncharacterized protein</fullName>
    </submittedName>
</protein>
<reference evidence="3 4" key="1">
    <citation type="journal article" date="2021" name="Sci. Rep.">
        <title>Chromosome anchoring in Senegalese sole (Solea senegalensis) reveals sex-associated markers and genome rearrangements in flatfish.</title>
        <authorList>
            <person name="Guerrero-Cozar I."/>
            <person name="Gomez-Garrido J."/>
            <person name="Berbel C."/>
            <person name="Martinez-Blanch J.F."/>
            <person name="Alioto T."/>
            <person name="Claros M.G."/>
            <person name="Gagnaire P.A."/>
            <person name="Manchado M."/>
        </authorList>
    </citation>
    <scope>NUCLEOTIDE SEQUENCE [LARGE SCALE GENOMIC DNA]</scope>
    <source>
        <strain evidence="3">Sse05_10M</strain>
    </source>
</reference>
<accession>A0AAV6S2C3</accession>
<dbReference type="AlphaFoldDB" id="A0AAV6S2C3"/>
<feature type="region of interest" description="Disordered" evidence="1">
    <location>
        <begin position="201"/>
        <end position="233"/>
    </location>
</feature>
<feature type="compositionally biased region" description="Polar residues" evidence="1">
    <location>
        <begin position="94"/>
        <end position="103"/>
    </location>
</feature>
<keyword evidence="2" id="KW-0472">Membrane</keyword>
<evidence type="ECO:0000256" key="1">
    <source>
        <dbReference type="SAM" id="MobiDB-lite"/>
    </source>
</evidence>
<organism evidence="3 4">
    <name type="scientific">Solea senegalensis</name>
    <name type="common">Senegalese sole</name>
    <dbReference type="NCBI Taxonomy" id="28829"/>
    <lineage>
        <taxon>Eukaryota</taxon>
        <taxon>Metazoa</taxon>
        <taxon>Chordata</taxon>
        <taxon>Craniata</taxon>
        <taxon>Vertebrata</taxon>
        <taxon>Euteleostomi</taxon>
        <taxon>Actinopterygii</taxon>
        <taxon>Neopterygii</taxon>
        <taxon>Teleostei</taxon>
        <taxon>Neoteleostei</taxon>
        <taxon>Acanthomorphata</taxon>
        <taxon>Carangaria</taxon>
        <taxon>Pleuronectiformes</taxon>
        <taxon>Pleuronectoidei</taxon>
        <taxon>Soleidae</taxon>
        <taxon>Solea</taxon>
    </lineage>
</organism>